<comment type="caution">
    <text evidence="2">The sequence shown here is derived from an EMBL/GenBank/DDBJ whole genome shotgun (WGS) entry which is preliminary data.</text>
</comment>
<dbReference type="SMART" id="SM00289">
    <property type="entry name" value="WR1"/>
    <property type="match status" value="2"/>
</dbReference>
<sequence>MVSMLCLILVFSGFTSGKITSTDGKKLVRGKRMSVYYNCGTGSNSYYSTAPCYNNYNNGCYGSGCYNSNNCGNNCGYNVNSYVGNPVYYVNMPNNAFNNGNCNNQCNNFNCNGGYIYNSNPCYNSCCGNGFYNPYNNNNNNNVLSYYNPYGNNNNNALPYYNLYGTNVQTINPAVSFGSYPGNTVVNGVTMCSGGEPSGGRCELNACPHGHVCVAGNICCRCAVGASSGTCQRSDQCGAGYECGVAGYCCPANVSKDLKLEVVLYKLLYRQTE</sequence>
<keyword evidence="3" id="KW-1185">Reference proteome</keyword>
<dbReference type="Proteomes" id="UP000218231">
    <property type="component" value="Unassembled WGS sequence"/>
</dbReference>
<feature type="signal peptide" evidence="1">
    <location>
        <begin position="1"/>
        <end position="17"/>
    </location>
</feature>
<dbReference type="EMBL" id="LIAE01006532">
    <property type="protein sequence ID" value="PAV88173.1"/>
    <property type="molecule type" value="Genomic_DNA"/>
</dbReference>
<accession>A0A2A2LPJ3</accession>
<name>A0A2A2LPJ3_9BILA</name>
<feature type="chain" id="PRO_5012087450" description="CC domain-containing protein" evidence="1">
    <location>
        <begin position="18"/>
        <end position="273"/>
    </location>
</feature>
<dbReference type="AlphaFoldDB" id="A0A2A2LPJ3"/>
<dbReference type="OrthoDB" id="5866795at2759"/>
<dbReference type="InterPro" id="IPR006150">
    <property type="entry name" value="Cys_repeat_1"/>
</dbReference>
<reference evidence="2 3" key="1">
    <citation type="journal article" date="2017" name="Curr. Biol.">
        <title>Genome architecture and evolution of a unichromosomal asexual nematode.</title>
        <authorList>
            <person name="Fradin H."/>
            <person name="Zegar C."/>
            <person name="Gutwein M."/>
            <person name="Lucas J."/>
            <person name="Kovtun M."/>
            <person name="Corcoran D."/>
            <person name="Baugh L.R."/>
            <person name="Kiontke K."/>
            <person name="Gunsalus K."/>
            <person name="Fitch D.H."/>
            <person name="Piano F."/>
        </authorList>
    </citation>
    <scope>NUCLEOTIDE SEQUENCE [LARGE SCALE GENOMIC DNA]</scope>
    <source>
        <strain evidence="2">PF1309</strain>
    </source>
</reference>
<evidence type="ECO:0000313" key="2">
    <source>
        <dbReference type="EMBL" id="PAV88173.1"/>
    </source>
</evidence>
<evidence type="ECO:0000313" key="3">
    <source>
        <dbReference type="Proteomes" id="UP000218231"/>
    </source>
</evidence>
<evidence type="ECO:0000256" key="1">
    <source>
        <dbReference type="SAM" id="SignalP"/>
    </source>
</evidence>
<organism evidence="2 3">
    <name type="scientific">Diploscapter pachys</name>
    <dbReference type="NCBI Taxonomy" id="2018661"/>
    <lineage>
        <taxon>Eukaryota</taxon>
        <taxon>Metazoa</taxon>
        <taxon>Ecdysozoa</taxon>
        <taxon>Nematoda</taxon>
        <taxon>Chromadorea</taxon>
        <taxon>Rhabditida</taxon>
        <taxon>Rhabditina</taxon>
        <taxon>Rhabditomorpha</taxon>
        <taxon>Rhabditoidea</taxon>
        <taxon>Rhabditidae</taxon>
        <taxon>Diploscapter</taxon>
    </lineage>
</organism>
<proteinExistence type="predicted"/>
<evidence type="ECO:0008006" key="4">
    <source>
        <dbReference type="Google" id="ProtNLM"/>
    </source>
</evidence>
<keyword evidence="1" id="KW-0732">Signal</keyword>
<gene>
    <name evidence="2" type="ORF">WR25_19747</name>
</gene>
<protein>
    <recommendedName>
        <fullName evidence="4">CC domain-containing protein</fullName>
    </recommendedName>
</protein>